<feature type="transmembrane region" description="Helical" evidence="1">
    <location>
        <begin position="79"/>
        <end position="101"/>
    </location>
</feature>
<evidence type="ECO:0000313" key="2">
    <source>
        <dbReference type="EMBL" id="WFD41594.1"/>
    </source>
</evidence>
<dbReference type="AlphaFoldDB" id="A0AAF0JCT0"/>
<evidence type="ECO:0008006" key="4">
    <source>
        <dbReference type="Google" id="ProtNLM"/>
    </source>
</evidence>
<protein>
    <recommendedName>
        <fullName evidence="4">DUF202 domain-containing protein</fullName>
    </recommendedName>
</protein>
<dbReference type="EMBL" id="CP118375">
    <property type="protein sequence ID" value="WFD41594.1"/>
    <property type="molecule type" value="Genomic_DNA"/>
</dbReference>
<accession>A0AAF0JCT0</accession>
<keyword evidence="1" id="KW-1133">Transmembrane helix</keyword>
<keyword evidence="1" id="KW-0472">Membrane</keyword>
<evidence type="ECO:0000256" key="1">
    <source>
        <dbReference type="SAM" id="Phobius"/>
    </source>
</evidence>
<dbReference type="PANTHER" id="PTHR38646:SF1">
    <property type="entry name" value="DUF202 DOMAIN-CONTAINING PROTEIN"/>
    <property type="match status" value="1"/>
</dbReference>
<evidence type="ECO:0000313" key="3">
    <source>
        <dbReference type="Proteomes" id="UP001214628"/>
    </source>
</evidence>
<keyword evidence="1" id="KW-0812">Transmembrane</keyword>
<proteinExistence type="predicted"/>
<reference evidence="2" key="1">
    <citation type="submission" date="2023-02" db="EMBL/GenBank/DDBJ databases">
        <title>Mating type loci evolution in Malassezia.</title>
        <authorList>
            <person name="Coelho M.A."/>
        </authorList>
    </citation>
    <scope>NUCLEOTIDE SEQUENCE</scope>
    <source>
        <strain evidence="2">CBS 14136</strain>
    </source>
</reference>
<keyword evidence="3" id="KW-1185">Reference proteome</keyword>
<name>A0AAF0JCT0_9BASI</name>
<gene>
    <name evidence="2" type="ORF">MPSI1_000225</name>
</gene>
<organism evidence="2 3">
    <name type="scientific">Malassezia psittaci</name>
    <dbReference type="NCBI Taxonomy" id="1821823"/>
    <lineage>
        <taxon>Eukaryota</taxon>
        <taxon>Fungi</taxon>
        <taxon>Dikarya</taxon>
        <taxon>Basidiomycota</taxon>
        <taxon>Ustilaginomycotina</taxon>
        <taxon>Malasseziomycetes</taxon>
        <taxon>Malasseziales</taxon>
        <taxon>Malasseziaceae</taxon>
        <taxon>Malassezia</taxon>
    </lineage>
</organism>
<feature type="transmembrane region" description="Helical" evidence="1">
    <location>
        <begin position="169"/>
        <end position="189"/>
    </location>
</feature>
<dbReference type="Proteomes" id="UP001214628">
    <property type="component" value="Chromosome 1"/>
</dbReference>
<sequence length="191" mass="22304">MTAEERDVQVHRIGQGFSRILSPFRKHKRYTVHPHKLLEEAERLDLRAAQRTFDGAYRRAALGQMTFALMVMRMFQNEFFWIGFANCVLSVGLLITSVWRYRMTLTYSEQMKGAVREQSRLIAESQIHMREEQERLERSRSVQPATQTDLANEHHDYLLLPRFRTAGNVVLFITIYMACVQIAIVVLIATL</sequence>
<dbReference type="PANTHER" id="PTHR38646">
    <property type="entry name" value="YALI0F00814P"/>
    <property type="match status" value="1"/>
</dbReference>